<evidence type="ECO:0000313" key="2">
    <source>
        <dbReference type="Proteomes" id="UP000298616"/>
    </source>
</evidence>
<accession>A0A4D7JD90</accession>
<dbReference type="Proteomes" id="UP000298616">
    <property type="component" value="Chromosome"/>
</dbReference>
<dbReference type="EMBL" id="CP028923">
    <property type="protein sequence ID" value="QCK14279.1"/>
    <property type="molecule type" value="Genomic_DNA"/>
</dbReference>
<protein>
    <submittedName>
        <fullName evidence="1">Uncharacterized protein</fullName>
    </submittedName>
</protein>
<dbReference type="AlphaFoldDB" id="A0A4D7JD90"/>
<gene>
    <name evidence="1" type="ORF">DCC35_05730</name>
</gene>
<dbReference type="RefSeq" id="WP_137089869.1">
    <property type="nucleotide sequence ID" value="NZ_CP028923.1"/>
</dbReference>
<dbReference type="KEGG" id="fpf:DCC35_05730"/>
<keyword evidence="2" id="KW-1185">Reference proteome</keyword>
<name>A0A4D7JD90_9BACT</name>
<sequence>MNETSIKALFLKIINAFIRSKVILEPVNRNFTLIGVMTNKLHPKYVIPEVACLPRGRRNGYPESLSLIVSVSPQFQ</sequence>
<proteinExistence type="predicted"/>
<reference evidence="1 2" key="1">
    <citation type="submission" date="2018-04" db="EMBL/GenBank/DDBJ databases">
        <title>Complete genome uncultured novel isolate.</title>
        <authorList>
            <person name="Merlino G."/>
        </authorList>
    </citation>
    <scope>NUCLEOTIDE SEQUENCE [LARGE SCALE GENOMIC DNA]</scope>
    <source>
        <strain evidence="2">R1DC9</strain>
    </source>
</reference>
<evidence type="ECO:0000313" key="1">
    <source>
        <dbReference type="EMBL" id="QCK14279.1"/>
    </source>
</evidence>
<organism evidence="1 2">
    <name type="scientific">Mangrovivirga cuniculi</name>
    <dbReference type="NCBI Taxonomy" id="2715131"/>
    <lineage>
        <taxon>Bacteria</taxon>
        <taxon>Pseudomonadati</taxon>
        <taxon>Bacteroidota</taxon>
        <taxon>Cytophagia</taxon>
        <taxon>Cytophagales</taxon>
        <taxon>Mangrovivirgaceae</taxon>
        <taxon>Mangrovivirga</taxon>
    </lineage>
</organism>